<dbReference type="AlphaFoldDB" id="D5EIB1"/>
<feature type="binding site" evidence="13">
    <location>
        <position position="114"/>
    </location>
    <ligand>
        <name>Mg(2+)</name>
        <dbReference type="ChEBI" id="CHEBI:18420"/>
    </ligand>
</feature>
<dbReference type="PRINTS" id="PR01399">
    <property type="entry name" value="ENTSNTHTASED"/>
</dbReference>
<feature type="binding site" evidence="12">
    <location>
        <begin position="90"/>
        <end position="91"/>
    </location>
    <ligand>
        <name>CoA</name>
        <dbReference type="ChEBI" id="CHEBI:57287"/>
    </ligand>
</feature>
<evidence type="ECO:0000256" key="1">
    <source>
        <dbReference type="ARBA" id="ARBA00003937"/>
    </source>
</evidence>
<name>D5EIB1_CORAD</name>
<proteinExistence type="inferred from homology"/>
<evidence type="ECO:0000256" key="13">
    <source>
        <dbReference type="PIRSR" id="PIRSR603542-2"/>
    </source>
</evidence>
<protein>
    <recommendedName>
        <fullName evidence="5">Enterobactin synthase component D</fullName>
    </recommendedName>
    <alternativeName>
        <fullName evidence="8">4'-phosphopantetheinyl transferase EntD</fullName>
    </alternativeName>
    <alternativeName>
        <fullName evidence="9">Enterochelin synthase D</fullName>
    </alternativeName>
</protein>
<evidence type="ECO:0000256" key="12">
    <source>
        <dbReference type="PIRSR" id="PIRSR603542-1"/>
    </source>
</evidence>
<dbReference type="GO" id="GO:0009239">
    <property type="term" value="P:enterobactin biosynthetic process"/>
    <property type="evidence" value="ECO:0007669"/>
    <property type="project" value="UniProtKB-KW"/>
</dbReference>
<dbReference type="PANTHER" id="PTHR38096">
    <property type="entry name" value="ENTEROBACTIN SYNTHASE COMPONENT D"/>
    <property type="match status" value="1"/>
</dbReference>
<evidence type="ECO:0000256" key="3">
    <source>
        <dbReference type="ARBA" id="ARBA00008342"/>
    </source>
</evidence>
<evidence type="ECO:0000259" key="14">
    <source>
        <dbReference type="Pfam" id="PF01648"/>
    </source>
</evidence>
<dbReference type="InterPro" id="IPR037143">
    <property type="entry name" value="4-PPantetheinyl_Trfase_dom_sf"/>
</dbReference>
<feature type="binding site" evidence="12">
    <location>
        <position position="151"/>
    </location>
    <ligand>
        <name>CoA</name>
        <dbReference type="ChEBI" id="CHEBI:57287"/>
    </ligand>
</feature>
<keyword evidence="17" id="KW-1185">Reference proteome</keyword>
<feature type="binding site" evidence="12">
    <location>
        <position position="112"/>
    </location>
    <ligand>
        <name>CoA</name>
        <dbReference type="ChEBI" id="CHEBI:57287"/>
    </ligand>
</feature>
<feature type="binding site" evidence="13">
    <location>
        <position position="112"/>
    </location>
    <ligand>
        <name>Mg(2+)</name>
        <dbReference type="ChEBI" id="CHEBI:18420"/>
    </ligand>
</feature>
<keyword evidence="13" id="KW-0460">Magnesium</keyword>
<dbReference type="PANTHER" id="PTHR38096:SF1">
    <property type="entry name" value="ENTEROBACTIN SYNTHASE COMPONENT D"/>
    <property type="match status" value="1"/>
</dbReference>
<dbReference type="GO" id="GO:0005886">
    <property type="term" value="C:plasma membrane"/>
    <property type="evidence" value="ECO:0007669"/>
    <property type="project" value="TreeGrafter"/>
</dbReference>
<keyword evidence="7" id="KW-0259">Enterobactin biosynthesis</keyword>
<dbReference type="Pfam" id="PF17837">
    <property type="entry name" value="4PPT_N"/>
    <property type="match status" value="1"/>
</dbReference>
<comment type="catalytic activity">
    <reaction evidence="11">
        <text>apo-[peptidyl-carrier protein] + CoA = holo-[peptidyl-carrier protein] + adenosine 3',5'-bisphosphate + H(+)</text>
        <dbReference type="Rhea" id="RHEA:46228"/>
        <dbReference type="Rhea" id="RHEA-COMP:11479"/>
        <dbReference type="Rhea" id="RHEA-COMP:11480"/>
        <dbReference type="ChEBI" id="CHEBI:15378"/>
        <dbReference type="ChEBI" id="CHEBI:29999"/>
        <dbReference type="ChEBI" id="CHEBI:57287"/>
        <dbReference type="ChEBI" id="CHEBI:58343"/>
        <dbReference type="ChEBI" id="CHEBI:64479"/>
    </reaction>
</comment>
<feature type="binding site" evidence="12">
    <location>
        <position position="155"/>
    </location>
    <ligand>
        <name>CoA</name>
        <dbReference type="ChEBI" id="CHEBI:57287"/>
    </ligand>
</feature>
<dbReference type="Pfam" id="PF01648">
    <property type="entry name" value="ACPS"/>
    <property type="match status" value="1"/>
</dbReference>
<dbReference type="eggNOG" id="COG2977">
    <property type="taxonomic scope" value="Bacteria"/>
</dbReference>
<evidence type="ECO:0000256" key="6">
    <source>
        <dbReference type="ARBA" id="ARBA00022679"/>
    </source>
</evidence>
<feature type="binding site" evidence="12">
    <location>
        <position position="45"/>
    </location>
    <ligand>
        <name>CoA</name>
        <dbReference type="ChEBI" id="CHEBI:57287"/>
    </ligand>
</feature>
<keyword evidence="13" id="KW-0479">Metal-binding</keyword>
<dbReference type="Proteomes" id="UP000000925">
    <property type="component" value="Chromosome"/>
</dbReference>
<evidence type="ECO:0000256" key="8">
    <source>
        <dbReference type="ARBA" id="ARBA00029894"/>
    </source>
</evidence>
<gene>
    <name evidence="16" type="ordered locus">Caka_1156</name>
</gene>
<feature type="domain" description="4'-phosphopantetheinyl transferase N-terminal" evidence="15">
    <location>
        <begin position="44"/>
        <end position="101"/>
    </location>
</feature>
<dbReference type="GO" id="GO:0008897">
    <property type="term" value="F:holo-[acyl-carrier-protein] synthase activity"/>
    <property type="evidence" value="ECO:0007669"/>
    <property type="project" value="InterPro"/>
</dbReference>
<comment type="subunit">
    <text evidence="4">EntB, EntD, EntE, and EntF form a multienzyme complex called enterobactin synthase.</text>
</comment>
<comment type="pathway">
    <text evidence="2">Siderophore biosynthesis; enterobactin biosynthesis.</text>
</comment>
<dbReference type="InterPro" id="IPR041354">
    <property type="entry name" value="4PPT_N"/>
</dbReference>
<dbReference type="KEGG" id="caa:Caka_1156"/>
<comment type="catalytic activity">
    <reaction evidence="10">
        <text>apo-[aryl-carrier protein] + CoA = holo-[aryl-carrier protein] + adenosine 3',5'-bisphosphate + H(+)</text>
        <dbReference type="Rhea" id="RHEA:48404"/>
        <dbReference type="Rhea" id="RHEA-COMP:15903"/>
        <dbReference type="Rhea" id="RHEA-COMP:17557"/>
        <dbReference type="ChEBI" id="CHEBI:15378"/>
        <dbReference type="ChEBI" id="CHEBI:29999"/>
        <dbReference type="ChEBI" id="CHEBI:57287"/>
        <dbReference type="ChEBI" id="CHEBI:58343"/>
        <dbReference type="ChEBI" id="CHEBI:64479"/>
    </reaction>
</comment>
<sequence>MKVELQAILQEMLPAGLAGVLDVVGDGPLLADDLDAVAEGVSGHRRDEFILGRSCARRALSELGYRKQTGLEADADGVPVWPDEWLGSISHSKGVVGALVAPVPHCQLLGFDLEHTDRLSPAAMARVVHPAERSWVAGNQQRASLLFSLKEAFYKAQFQRWRQPANFHDLALVVDEALRSARVQWIGDCFADELRGAVEQLNFRYALNGKMALSMCWLRGSGTTAARSDC</sequence>
<evidence type="ECO:0000313" key="16">
    <source>
        <dbReference type="EMBL" id="ADE54177.1"/>
    </source>
</evidence>
<accession>D5EIB1</accession>
<organism evidence="16 17">
    <name type="scientific">Coraliomargarita akajimensis (strain DSM 45221 / IAM 15411 / JCM 23193 / KCTC 12865 / 04OKA010-24)</name>
    <dbReference type="NCBI Taxonomy" id="583355"/>
    <lineage>
        <taxon>Bacteria</taxon>
        <taxon>Pseudomonadati</taxon>
        <taxon>Verrucomicrobiota</taxon>
        <taxon>Opitutia</taxon>
        <taxon>Puniceicoccales</taxon>
        <taxon>Coraliomargaritaceae</taxon>
        <taxon>Coraliomargarita</taxon>
    </lineage>
</organism>
<evidence type="ECO:0000259" key="15">
    <source>
        <dbReference type="Pfam" id="PF17837"/>
    </source>
</evidence>
<dbReference type="HOGENOM" id="CLU_1203163_0_0_0"/>
<dbReference type="STRING" id="583355.Caka_1156"/>
<feature type="domain" description="4'-phosphopantetheinyl transferase" evidence="14">
    <location>
        <begin position="109"/>
        <end position="187"/>
    </location>
</feature>
<dbReference type="InterPro" id="IPR003542">
    <property type="entry name" value="Enbac_synth_compD-like"/>
</dbReference>
<dbReference type="InterPro" id="IPR008278">
    <property type="entry name" value="4-PPantetheinyl_Trfase_dom"/>
</dbReference>
<evidence type="ECO:0000256" key="9">
    <source>
        <dbReference type="ARBA" id="ARBA00031996"/>
    </source>
</evidence>
<reference evidence="16 17" key="1">
    <citation type="journal article" date="2010" name="Stand. Genomic Sci.">
        <title>Complete genome sequence of Coraliomargarita akajimensis type strain (04OKA010-24).</title>
        <authorList>
            <person name="Mavromatis K."/>
            <person name="Abt B."/>
            <person name="Brambilla E."/>
            <person name="Lapidus A."/>
            <person name="Copeland A."/>
            <person name="Deshpande S."/>
            <person name="Nolan M."/>
            <person name="Lucas S."/>
            <person name="Tice H."/>
            <person name="Cheng J.F."/>
            <person name="Han C."/>
            <person name="Detter J.C."/>
            <person name="Woyke T."/>
            <person name="Goodwin L."/>
            <person name="Pitluck S."/>
            <person name="Held B."/>
            <person name="Brettin T."/>
            <person name="Tapia R."/>
            <person name="Ivanova N."/>
            <person name="Mikhailova N."/>
            <person name="Pati A."/>
            <person name="Liolios K."/>
            <person name="Chen A."/>
            <person name="Palaniappan K."/>
            <person name="Land M."/>
            <person name="Hauser L."/>
            <person name="Chang Y.J."/>
            <person name="Jeffries C.D."/>
            <person name="Rohde M."/>
            <person name="Goker M."/>
            <person name="Bristow J."/>
            <person name="Eisen J.A."/>
            <person name="Markowitz V."/>
            <person name="Hugenholtz P."/>
            <person name="Klenk H.P."/>
            <person name="Kyrpides N.C."/>
        </authorList>
    </citation>
    <scope>NUCLEOTIDE SEQUENCE [LARGE SCALE GENOMIC DNA]</scope>
    <source>
        <strain evidence="17">DSM 45221 / IAM 15411 / JCM 23193 / KCTC 12865</strain>
    </source>
</reference>
<dbReference type="RefSeq" id="WP_013042899.1">
    <property type="nucleotide sequence ID" value="NC_014008.1"/>
</dbReference>
<evidence type="ECO:0000256" key="5">
    <source>
        <dbReference type="ARBA" id="ARBA00019087"/>
    </source>
</evidence>
<dbReference type="GO" id="GO:0000287">
    <property type="term" value="F:magnesium ion binding"/>
    <property type="evidence" value="ECO:0007669"/>
    <property type="project" value="InterPro"/>
</dbReference>
<evidence type="ECO:0000256" key="7">
    <source>
        <dbReference type="ARBA" id="ARBA00023191"/>
    </source>
</evidence>
<keyword evidence="6 16" id="KW-0808">Transferase</keyword>
<dbReference type="SUPFAM" id="SSF56214">
    <property type="entry name" value="4'-phosphopantetheinyl transferase"/>
    <property type="match status" value="1"/>
</dbReference>
<evidence type="ECO:0000256" key="11">
    <source>
        <dbReference type="ARBA" id="ARBA00049191"/>
    </source>
</evidence>
<evidence type="ECO:0000256" key="10">
    <source>
        <dbReference type="ARBA" id="ARBA00049176"/>
    </source>
</evidence>
<dbReference type="Gene3D" id="3.90.470.20">
    <property type="entry name" value="4'-phosphopantetheinyl transferase domain"/>
    <property type="match status" value="1"/>
</dbReference>
<evidence type="ECO:0000256" key="2">
    <source>
        <dbReference type="ARBA" id="ARBA00004993"/>
    </source>
</evidence>
<comment type="similarity">
    <text evidence="3">Belongs to the P-Pant transferase superfamily. EntD family.</text>
</comment>
<dbReference type="OrthoDB" id="188496at2"/>
<dbReference type="EMBL" id="CP001998">
    <property type="protein sequence ID" value="ADE54177.1"/>
    <property type="molecule type" value="Genomic_DNA"/>
</dbReference>
<evidence type="ECO:0000256" key="4">
    <source>
        <dbReference type="ARBA" id="ARBA00011503"/>
    </source>
</evidence>
<comment type="function">
    <text evidence="1">Involved in the biosynthesis of the siderophore enterobactin (enterochelin), which is a macrocyclic trimeric lactone of N-(2,3-dihydroxybenzoyl)-serine. The serine trilactone serves as a scaffolding for the three catechol functionalities that provide hexadentate coordination for the tightly ligated iron(2+) atoms. Plays an essential role in the assembly of the enterobactin by catalyzing the transfer of the 4'-phosphopantetheine (Ppant) moiety from coenzyme A to the apo-domains of both EntB (ArCP domain) and EntF (PCP domain) to yield their holo-forms which make them competent for the activation of 2,3-dihydroxybenzoate (DHB) and L-serine, respectively.</text>
</comment>
<comment type="cofactor">
    <cofactor evidence="13">
        <name>Mg(2+)</name>
        <dbReference type="ChEBI" id="CHEBI:18420"/>
    </cofactor>
</comment>
<dbReference type="GO" id="GO:0009366">
    <property type="term" value="C:enterobactin synthetase complex"/>
    <property type="evidence" value="ECO:0007669"/>
    <property type="project" value="InterPro"/>
</dbReference>
<feature type="binding site" evidence="12">
    <location>
        <position position="53"/>
    </location>
    <ligand>
        <name>CoA</name>
        <dbReference type="ChEBI" id="CHEBI:57287"/>
    </ligand>
</feature>
<evidence type="ECO:0000313" key="17">
    <source>
        <dbReference type="Proteomes" id="UP000000925"/>
    </source>
</evidence>